<keyword evidence="1" id="KW-0378">Hydrolase</keyword>
<dbReference type="EMBL" id="CP117417">
    <property type="protein sequence ID" value="WCT77984.1"/>
    <property type="molecule type" value="Genomic_DNA"/>
</dbReference>
<name>A0ABY7U0X7_9SPHN</name>
<dbReference type="InterPro" id="IPR011650">
    <property type="entry name" value="Peptidase_M20_dimer"/>
</dbReference>
<organism evidence="4 5">
    <name type="scientific">Novosphingobium humi</name>
    <dbReference type="NCBI Taxonomy" id="2282397"/>
    <lineage>
        <taxon>Bacteria</taxon>
        <taxon>Pseudomonadati</taxon>
        <taxon>Pseudomonadota</taxon>
        <taxon>Alphaproteobacteria</taxon>
        <taxon>Sphingomonadales</taxon>
        <taxon>Sphingomonadaceae</taxon>
        <taxon>Novosphingobium</taxon>
    </lineage>
</organism>
<dbReference type="NCBIfam" id="TIGR01891">
    <property type="entry name" value="amidohydrolases"/>
    <property type="match status" value="1"/>
</dbReference>
<dbReference type="SUPFAM" id="SSF55031">
    <property type="entry name" value="Bacterial exopeptidase dimerisation domain"/>
    <property type="match status" value="1"/>
</dbReference>
<feature type="domain" description="Peptidase M20 dimerisation" evidence="3">
    <location>
        <begin position="225"/>
        <end position="312"/>
    </location>
</feature>
<evidence type="ECO:0000256" key="1">
    <source>
        <dbReference type="ARBA" id="ARBA00022801"/>
    </source>
</evidence>
<gene>
    <name evidence="4" type="ORF">PQ457_03135</name>
</gene>
<keyword evidence="2" id="KW-0732">Signal</keyword>
<feature type="chain" id="PRO_5045347440" evidence="2">
    <location>
        <begin position="30"/>
        <end position="451"/>
    </location>
</feature>
<accession>A0ABY7U0X7</accession>
<proteinExistence type="predicted"/>
<evidence type="ECO:0000259" key="3">
    <source>
        <dbReference type="Pfam" id="PF07687"/>
    </source>
</evidence>
<feature type="signal peptide" evidence="2">
    <location>
        <begin position="1"/>
        <end position="29"/>
    </location>
</feature>
<evidence type="ECO:0000256" key="2">
    <source>
        <dbReference type="SAM" id="SignalP"/>
    </source>
</evidence>
<evidence type="ECO:0000313" key="4">
    <source>
        <dbReference type="EMBL" id="WCT77984.1"/>
    </source>
</evidence>
<sequence length="451" mass="47863">MTHSPQEIPMRRAMLLCLPLMMSALPALAAPVKPGTAARIDAQTTKNWPELEALYKDLHSHPEIGFTETRTAGILSEKLRKLGFEVTEHVGKTGLVGVLKNGPGPVVMVRVEMDALPMQEKTGLAWASKAQQTGADGKTTYVMHACGHDIHMAWWLGTAQALVAMKDQWKGTLIMIGQPSEEIGEGARAMIEDGLFTRFPKPDYAFAAHVGAASAGDVAVKQGVATSNSDSVRVIFHGQGAHGSMPNMSIDPIVMGARFVEDVQTVISRQKDPQKFGVVTVGYFRSGTVANIIPDTAELGLSLRSFDDETRKLLNSGVDLTAQSVAAMSRAPAPEISRGHGISSVVNDEALAASTYAVLSKAGLPGAVRLEPAYKPGWTASEDYSEFVMAGVPKSVFFSIGGSDPAMLEKLKAEGKPVPVNHSPFFAPVAQPAIRTGVAVLTLSVLSVAGK</sequence>
<dbReference type="Pfam" id="PF01546">
    <property type="entry name" value="Peptidase_M20"/>
    <property type="match status" value="1"/>
</dbReference>
<dbReference type="Pfam" id="PF07687">
    <property type="entry name" value="M20_dimer"/>
    <property type="match status" value="1"/>
</dbReference>
<dbReference type="Gene3D" id="3.30.70.360">
    <property type="match status" value="1"/>
</dbReference>
<dbReference type="PANTHER" id="PTHR11014:SF63">
    <property type="entry name" value="METALLOPEPTIDASE, PUTATIVE (AFU_ORTHOLOGUE AFUA_6G09600)-RELATED"/>
    <property type="match status" value="1"/>
</dbReference>
<protein>
    <submittedName>
        <fullName evidence="4">Amidohydrolase</fullName>
    </submittedName>
</protein>
<reference evidence="4 5" key="1">
    <citation type="submission" date="2023-02" db="EMBL/GenBank/DDBJ databases">
        <title>Genome sequence of Novosphingobium humi KACC 19094.</title>
        <authorList>
            <person name="Kim S."/>
            <person name="Heo J."/>
            <person name="Kwon S.-W."/>
        </authorList>
    </citation>
    <scope>NUCLEOTIDE SEQUENCE [LARGE SCALE GENOMIC DNA]</scope>
    <source>
        <strain evidence="4 5">KACC 19094</strain>
    </source>
</reference>
<dbReference type="InterPro" id="IPR017439">
    <property type="entry name" value="Amidohydrolase"/>
</dbReference>
<dbReference type="PIRSF" id="PIRSF005962">
    <property type="entry name" value="Pept_M20D_amidohydro"/>
    <property type="match status" value="1"/>
</dbReference>
<dbReference type="SUPFAM" id="SSF53187">
    <property type="entry name" value="Zn-dependent exopeptidases"/>
    <property type="match status" value="1"/>
</dbReference>
<dbReference type="PANTHER" id="PTHR11014">
    <property type="entry name" value="PEPTIDASE M20 FAMILY MEMBER"/>
    <property type="match status" value="1"/>
</dbReference>
<keyword evidence="5" id="KW-1185">Reference proteome</keyword>
<dbReference type="Gene3D" id="3.40.630.10">
    <property type="entry name" value="Zn peptidases"/>
    <property type="match status" value="1"/>
</dbReference>
<dbReference type="RefSeq" id="WP_273618334.1">
    <property type="nucleotide sequence ID" value="NZ_CP103868.1"/>
</dbReference>
<dbReference type="InterPro" id="IPR036264">
    <property type="entry name" value="Bact_exopeptidase_dim_dom"/>
</dbReference>
<dbReference type="InterPro" id="IPR002933">
    <property type="entry name" value="Peptidase_M20"/>
</dbReference>
<evidence type="ECO:0000313" key="5">
    <source>
        <dbReference type="Proteomes" id="UP001218231"/>
    </source>
</evidence>
<dbReference type="Proteomes" id="UP001218231">
    <property type="component" value="Chromosome"/>
</dbReference>